<dbReference type="SUPFAM" id="SSF51735">
    <property type="entry name" value="NAD(P)-binding Rossmann-fold domains"/>
    <property type="match status" value="1"/>
</dbReference>
<gene>
    <name evidence="2" type="ORF">NBM05_08020</name>
</gene>
<dbReference type="Gene3D" id="3.40.50.720">
    <property type="entry name" value="NAD(P)-binding Rossmann-like Domain"/>
    <property type="match status" value="1"/>
</dbReference>
<dbReference type="EMBL" id="JANAFB010000016">
    <property type="protein sequence ID" value="MCP3425952.1"/>
    <property type="molecule type" value="Genomic_DNA"/>
</dbReference>
<dbReference type="Proteomes" id="UP001139502">
    <property type="component" value="Unassembled WGS sequence"/>
</dbReference>
<dbReference type="RefSeq" id="WP_254166397.1">
    <property type="nucleotide sequence ID" value="NZ_JANAFB010000016.1"/>
</dbReference>
<keyword evidence="3" id="KW-1185">Reference proteome</keyword>
<feature type="domain" description="NAD-dependent epimerase/dehydratase" evidence="1">
    <location>
        <begin position="8"/>
        <end position="155"/>
    </location>
</feature>
<reference evidence="2" key="1">
    <citation type="submission" date="2022-06" db="EMBL/GenBank/DDBJ databases">
        <title>Rothia sp. isolated from sandalwood seedling.</title>
        <authorList>
            <person name="Tuikhar N."/>
            <person name="Kirdat K."/>
            <person name="Thorat V."/>
            <person name="Swetha P."/>
            <person name="Padma S."/>
            <person name="Sundararaj R."/>
            <person name="Yadav A."/>
        </authorList>
    </citation>
    <scope>NUCLEOTIDE SEQUENCE</scope>
    <source>
        <strain evidence="2">AR01</strain>
    </source>
</reference>
<organism evidence="2 3">
    <name type="scientific">Rothia santali</name>
    <dbReference type="NCBI Taxonomy" id="2949643"/>
    <lineage>
        <taxon>Bacteria</taxon>
        <taxon>Bacillati</taxon>
        <taxon>Actinomycetota</taxon>
        <taxon>Actinomycetes</taxon>
        <taxon>Micrococcales</taxon>
        <taxon>Micrococcaceae</taxon>
        <taxon>Rothia</taxon>
    </lineage>
</organism>
<dbReference type="InterPro" id="IPR036291">
    <property type="entry name" value="NAD(P)-bd_dom_sf"/>
</dbReference>
<dbReference type="InterPro" id="IPR001509">
    <property type="entry name" value="Epimerase_deHydtase"/>
</dbReference>
<dbReference type="AlphaFoldDB" id="A0A9X2HDZ4"/>
<comment type="caution">
    <text evidence="2">The sequence shown here is derived from an EMBL/GenBank/DDBJ whole genome shotgun (WGS) entry which is preliminary data.</text>
</comment>
<sequence length="351" mass="36368">MSQSTWRVLGATGFTGSAIMTRLQQEGISAAPVAAPRLATSADSSGQIIAEARRLQSVIDYLADTFAGAEVVVNAAGLSAPDQQDLSSLIGANALLPAVVAVAAQRTGVQRVIHLSSAAVQGSRPVLDSSEATSPFSAYSFSKALGEDCLLRLRELITATAEAGAAPGSPGSSFPAAPSTNPVSVHPHHAAQLCIVRATSVQGSGRNTTASLARVSSSFLASVAGRGDRPTPVTSVHALAEFVVGVGTLDEQLPPIVLQPWEGATTGSVIRDAGRRRPHHLPDVLARAVVGSGYGVSSALNERFHGAVRRLELMLFGQGQDDSWVEQRGLLPERRIGSVLRQAHTAAGSKR</sequence>
<protein>
    <submittedName>
        <fullName evidence="2">NAD-dependent epimerase/dehydratase family protein</fullName>
    </submittedName>
</protein>
<evidence type="ECO:0000313" key="3">
    <source>
        <dbReference type="Proteomes" id="UP001139502"/>
    </source>
</evidence>
<name>A0A9X2HDZ4_9MICC</name>
<dbReference type="Pfam" id="PF01370">
    <property type="entry name" value="Epimerase"/>
    <property type="match status" value="1"/>
</dbReference>
<evidence type="ECO:0000313" key="2">
    <source>
        <dbReference type="EMBL" id="MCP3425952.1"/>
    </source>
</evidence>
<proteinExistence type="predicted"/>
<accession>A0A9X2HDZ4</accession>
<evidence type="ECO:0000259" key="1">
    <source>
        <dbReference type="Pfam" id="PF01370"/>
    </source>
</evidence>